<dbReference type="RefSeq" id="WP_135207599.1">
    <property type="nucleotide sequence ID" value="NZ_SPVF01000157.1"/>
</dbReference>
<dbReference type="InterPro" id="IPR004046">
    <property type="entry name" value="GST_C"/>
</dbReference>
<keyword evidence="4" id="KW-0808">Transferase</keyword>
<dbReference type="Gene3D" id="1.20.1050.10">
    <property type="match status" value="1"/>
</dbReference>
<dbReference type="InterPro" id="IPR010987">
    <property type="entry name" value="Glutathione-S-Trfase_C-like"/>
</dbReference>
<accession>A0A4Y9SA17</accession>
<dbReference type="PANTHER" id="PTHR44051:SF14">
    <property type="entry name" value="GLUTATHIONE S-TRANSFERASE II"/>
    <property type="match status" value="1"/>
</dbReference>
<evidence type="ECO:0000259" key="2">
    <source>
        <dbReference type="PROSITE" id="PS50404"/>
    </source>
</evidence>
<dbReference type="Pfam" id="PF00043">
    <property type="entry name" value="GST_C"/>
    <property type="match status" value="1"/>
</dbReference>
<evidence type="ECO:0000313" key="4">
    <source>
        <dbReference type="EMBL" id="TFW18765.1"/>
    </source>
</evidence>
<dbReference type="PROSITE" id="PS50405">
    <property type="entry name" value="GST_CTER"/>
    <property type="match status" value="1"/>
</dbReference>
<dbReference type="SFLD" id="SFLDS00019">
    <property type="entry name" value="Glutathione_Transferase_(cytos"/>
    <property type="match status" value="1"/>
</dbReference>
<reference evidence="4 5" key="1">
    <citation type="submission" date="2019-03" db="EMBL/GenBank/DDBJ databases">
        <title>Draft Genome Sequence of Massilia arenosa sp. nov., a Novel Massilia Species Isolated from a Sandy-loam Maize Soil.</title>
        <authorList>
            <person name="Raths R."/>
            <person name="Peta V."/>
            <person name="Bucking H."/>
        </authorList>
    </citation>
    <scope>NUCLEOTIDE SEQUENCE [LARGE SCALE GENOMIC DNA]</scope>
    <source>
        <strain evidence="4 5">MC02</strain>
    </source>
</reference>
<dbReference type="OrthoDB" id="3828095at2"/>
<comment type="similarity">
    <text evidence="1">Belongs to the GST superfamily.</text>
</comment>
<name>A0A4Y9SA17_9BURK</name>
<protein>
    <submittedName>
        <fullName evidence="4">Glutathione S-transferase family protein</fullName>
    </submittedName>
</protein>
<proteinExistence type="inferred from homology"/>
<feature type="domain" description="GST C-terminal" evidence="3">
    <location>
        <begin position="82"/>
        <end position="203"/>
    </location>
</feature>
<feature type="domain" description="GST N-terminal" evidence="2">
    <location>
        <begin position="1"/>
        <end position="77"/>
    </location>
</feature>
<keyword evidence="5" id="KW-1185">Reference proteome</keyword>
<gene>
    <name evidence="4" type="ORF">E4L96_12710</name>
</gene>
<dbReference type="Proteomes" id="UP000298438">
    <property type="component" value="Unassembled WGS sequence"/>
</dbReference>
<dbReference type="GO" id="GO:0016740">
    <property type="term" value="F:transferase activity"/>
    <property type="evidence" value="ECO:0007669"/>
    <property type="project" value="UniProtKB-KW"/>
</dbReference>
<comment type="caution">
    <text evidence="4">The sequence shown here is derived from an EMBL/GenBank/DDBJ whole genome shotgun (WGS) entry which is preliminary data.</text>
</comment>
<sequence length="203" mass="23445">MQIYWIKAQAPLRTLAVAKHLGIDAEFIHANFAHLKSGDYARLNPNLNAPTLVDGETVLWESSAINAYLCIKAGSDMWPAHDPLEQVQVLRWLAWNDQQWQRAVNPYYFEHVVKKTFDIGPPDPAELALGLPELEKRAPVLDAHLQDREFVACGRLTIADFQLGSMARYWREADMPLERWPHIVRWLDRLMEIPAWANPWPEE</sequence>
<dbReference type="SFLD" id="SFLDG00358">
    <property type="entry name" value="Main_(cytGST)"/>
    <property type="match status" value="1"/>
</dbReference>
<dbReference type="Gene3D" id="3.40.30.10">
    <property type="entry name" value="Glutaredoxin"/>
    <property type="match status" value="1"/>
</dbReference>
<organism evidence="4 5">
    <name type="scientific">Zemynaea arenosa</name>
    <dbReference type="NCBI Taxonomy" id="2561931"/>
    <lineage>
        <taxon>Bacteria</taxon>
        <taxon>Pseudomonadati</taxon>
        <taxon>Pseudomonadota</taxon>
        <taxon>Betaproteobacteria</taxon>
        <taxon>Burkholderiales</taxon>
        <taxon>Oxalobacteraceae</taxon>
        <taxon>Telluria group</taxon>
        <taxon>Zemynaea</taxon>
    </lineage>
</organism>
<evidence type="ECO:0000313" key="5">
    <source>
        <dbReference type="Proteomes" id="UP000298438"/>
    </source>
</evidence>
<dbReference type="InterPro" id="IPR040079">
    <property type="entry name" value="Glutathione_S-Trfase"/>
</dbReference>
<evidence type="ECO:0000256" key="1">
    <source>
        <dbReference type="RuleBase" id="RU003494"/>
    </source>
</evidence>
<dbReference type="PROSITE" id="PS50404">
    <property type="entry name" value="GST_NTER"/>
    <property type="match status" value="1"/>
</dbReference>
<dbReference type="PANTHER" id="PTHR44051">
    <property type="entry name" value="GLUTATHIONE S-TRANSFERASE-RELATED"/>
    <property type="match status" value="1"/>
</dbReference>
<dbReference type="InterPro" id="IPR036249">
    <property type="entry name" value="Thioredoxin-like_sf"/>
</dbReference>
<dbReference type="InterPro" id="IPR004045">
    <property type="entry name" value="Glutathione_S-Trfase_N"/>
</dbReference>
<dbReference type="Pfam" id="PF02798">
    <property type="entry name" value="GST_N"/>
    <property type="match status" value="1"/>
</dbReference>
<dbReference type="SUPFAM" id="SSF52833">
    <property type="entry name" value="Thioredoxin-like"/>
    <property type="match status" value="1"/>
</dbReference>
<dbReference type="SUPFAM" id="SSF47616">
    <property type="entry name" value="GST C-terminal domain-like"/>
    <property type="match status" value="1"/>
</dbReference>
<dbReference type="AlphaFoldDB" id="A0A4Y9SA17"/>
<evidence type="ECO:0000259" key="3">
    <source>
        <dbReference type="PROSITE" id="PS50405"/>
    </source>
</evidence>
<dbReference type="EMBL" id="SPVF01000157">
    <property type="protein sequence ID" value="TFW18765.1"/>
    <property type="molecule type" value="Genomic_DNA"/>
</dbReference>
<dbReference type="InterPro" id="IPR036282">
    <property type="entry name" value="Glutathione-S-Trfase_C_sf"/>
</dbReference>